<dbReference type="UniPathway" id="UPA00196"/>
<evidence type="ECO:0000256" key="2">
    <source>
        <dbReference type="ARBA" id="ARBA00004687"/>
    </source>
</evidence>
<feature type="transmembrane region" description="Helical" evidence="10">
    <location>
        <begin position="333"/>
        <end position="350"/>
    </location>
</feature>
<organism evidence="11 12">
    <name type="scientific">Prauserella flavalba</name>
    <dbReference type="NCBI Taxonomy" id="1477506"/>
    <lineage>
        <taxon>Bacteria</taxon>
        <taxon>Bacillati</taxon>
        <taxon>Actinomycetota</taxon>
        <taxon>Actinomycetes</taxon>
        <taxon>Pseudonocardiales</taxon>
        <taxon>Pseudonocardiaceae</taxon>
        <taxon>Prauserella</taxon>
    </lineage>
</organism>
<dbReference type="OrthoDB" id="151635at2"/>
<feature type="transmembrane region" description="Helical" evidence="10">
    <location>
        <begin position="183"/>
        <end position="213"/>
    </location>
</feature>
<keyword evidence="12" id="KW-1185">Reference proteome</keyword>
<dbReference type="Proteomes" id="UP000247892">
    <property type="component" value="Unassembled WGS sequence"/>
</dbReference>
<feature type="transmembrane region" description="Helical" evidence="10">
    <location>
        <begin position="101"/>
        <end position="129"/>
    </location>
</feature>
<evidence type="ECO:0000256" key="8">
    <source>
        <dbReference type="ARBA" id="ARBA00022989"/>
    </source>
</evidence>
<evidence type="ECO:0000256" key="3">
    <source>
        <dbReference type="ARBA" id="ARBA00022502"/>
    </source>
</evidence>
<reference evidence="11 12" key="1">
    <citation type="submission" date="2016-07" db="EMBL/GenBank/DDBJ databases">
        <title>Draft genome sequence of Prauserella sp. YIM 121212, isolated from alkaline soil.</title>
        <authorList>
            <person name="Ruckert C."/>
            <person name="Albersmeier A."/>
            <person name="Jiang C.-L."/>
            <person name="Jiang Y."/>
            <person name="Kalinowski J."/>
            <person name="Schneider O."/>
            <person name="Winkler A."/>
            <person name="Zotchev S.B."/>
        </authorList>
    </citation>
    <scope>NUCLEOTIDE SEQUENCE [LARGE SCALE GENOMIC DNA]</scope>
    <source>
        <strain evidence="11 12">YIM 121212</strain>
    </source>
</reference>
<dbReference type="GO" id="GO:0016020">
    <property type="term" value="C:membrane"/>
    <property type="evidence" value="ECO:0007669"/>
    <property type="project" value="GOC"/>
</dbReference>
<gene>
    <name evidence="11" type="ORF">BA062_37620</name>
</gene>
<keyword evidence="3" id="KW-0337">GPI-anchor biosynthesis</keyword>
<keyword evidence="7" id="KW-0256">Endoplasmic reticulum</keyword>
<dbReference type="GO" id="GO:0000009">
    <property type="term" value="F:alpha-1,6-mannosyltransferase activity"/>
    <property type="evidence" value="ECO:0007669"/>
    <property type="project" value="InterPro"/>
</dbReference>
<feature type="transmembrane region" description="Helical" evidence="10">
    <location>
        <begin position="141"/>
        <end position="163"/>
    </location>
</feature>
<dbReference type="GO" id="GO:0006506">
    <property type="term" value="P:GPI anchor biosynthetic process"/>
    <property type="evidence" value="ECO:0007669"/>
    <property type="project" value="UniProtKB-UniPathway"/>
</dbReference>
<keyword evidence="4" id="KW-0328">Glycosyltransferase</keyword>
<comment type="subcellular location">
    <subcellularLocation>
        <location evidence="1">Endoplasmic reticulum membrane</location>
        <topology evidence="1">Multi-pass membrane protein</topology>
    </subcellularLocation>
</comment>
<dbReference type="GO" id="GO:0004376">
    <property type="term" value="F:GPI mannosyltransferase activity"/>
    <property type="evidence" value="ECO:0007669"/>
    <property type="project" value="InterPro"/>
</dbReference>
<feature type="transmembrane region" description="Helical" evidence="10">
    <location>
        <begin position="309"/>
        <end position="327"/>
    </location>
</feature>
<evidence type="ECO:0000256" key="10">
    <source>
        <dbReference type="SAM" id="Phobius"/>
    </source>
</evidence>
<keyword evidence="9 10" id="KW-0472">Membrane</keyword>
<dbReference type="InterPro" id="IPR007315">
    <property type="entry name" value="PIG-V/Gpi18"/>
</dbReference>
<evidence type="ECO:0000313" key="11">
    <source>
        <dbReference type="EMBL" id="PXY17332.1"/>
    </source>
</evidence>
<feature type="transmembrane region" description="Helical" evidence="10">
    <location>
        <begin position="26"/>
        <end position="46"/>
    </location>
</feature>
<evidence type="ECO:0000256" key="5">
    <source>
        <dbReference type="ARBA" id="ARBA00022679"/>
    </source>
</evidence>
<comment type="caution">
    <text evidence="11">The sequence shown here is derived from an EMBL/GenBank/DDBJ whole genome shotgun (WGS) entry which is preliminary data.</text>
</comment>
<evidence type="ECO:0000256" key="6">
    <source>
        <dbReference type="ARBA" id="ARBA00022692"/>
    </source>
</evidence>
<dbReference type="PANTHER" id="PTHR12468">
    <property type="entry name" value="GPI MANNOSYLTRANSFERASE 2"/>
    <property type="match status" value="1"/>
</dbReference>
<dbReference type="RefSeq" id="WP_110344008.1">
    <property type="nucleotide sequence ID" value="NZ_MASU01000028.1"/>
</dbReference>
<evidence type="ECO:0000313" key="12">
    <source>
        <dbReference type="Proteomes" id="UP000247892"/>
    </source>
</evidence>
<sequence length="383" mass="40340">MATATVIAQPARVVDRTPPWVRGVGLYLLVRAVGVAVLAVMSTAAGDDLLDRLTAWDGQWYLALAEHGYQTHGATTVDADGQPYSAAPYAFFPLYPAAMSIVAALGIPLPVAGLVVSTLAGAAAVPALLRLAQHVDPRPRVGQLLVVLWAGAPMAGVLSMVYTEAAATALAAWALVGVLDRRWVLAGVCTLLAGLTRSSAVVLIVVVVVAGLLAMWRDRAGWRPVAAVALAPLGLLGFWAWVVASTGYTWQEIEARGWRVAWDYGAEALDWITRTLFTERHVMETAGVAVVLGAVLLAVLLVRRVPWPLAAYGVGIVVLTLGSSGIPFAKPRFMLVGVIVLLIPVATGLASRRTSTMLGATAMWVLGGAWFSAYALTVWGHAI</sequence>
<feature type="transmembrane region" description="Helical" evidence="10">
    <location>
        <begin position="285"/>
        <end position="302"/>
    </location>
</feature>
<keyword evidence="6 10" id="KW-0812">Transmembrane</keyword>
<dbReference type="PANTHER" id="PTHR12468:SF2">
    <property type="entry name" value="GPI MANNOSYLTRANSFERASE 2"/>
    <property type="match status" value="1"/>
</dbReference>
<keyword evidence="8 10" id="KW-1133">Transmembrane helix</keyword>
<feature type="transmembrane region" description="Helical" evidence="10">
    <location>
        <begin position="225"/>
        <end position="244"/>
    </location>
</feature>
<accession>A0A318LF38</accession>
<evidence type="ECO:0000256" key="4">
    <source>
        <dbReference type="ARBA" id="ARBA00022676"/>
    </source>
</evidence>
<protein>
    <recommendedName>
        <fullName evidence="13">Integral membrane protein</fullName>
    </recommendedName>
</protein>
<keyword evidence="5" id="KW-0808">Transferase</keyword>
<comment type="pathway">
    <text evidence="2">Glycolipid biosynthesis; glycosylphosphatidylinositol-anchor biosynthesis.</text>
</comment>
<evidence type="ECO:0000256" key="7">
    <source>
        <dbReference type="ARBA" id="ARBA00022824"/>
    </source>
</evidence>
<dbReference type="AlphaFoldDB" id="A0A318LF38"/>
<dbReference type="EMBL" id="MASU01000028">
    <property type="protein sequence ID" value="PXY17332.1"/>
    <property type="molecule type" value="Genomic_DNA"/>
</dbReference>
<feature type="transmembrane region" description="Helical" evidence="10">
    <location>
        <begin position="362"/>
        <end position="382"/>
    </location>
</feature>
<proteinExistence type="predicted"/>
<evidence type="ECO:0008006" key="13">
    <source>
        <dbReference type="Google" id="ProtNLM"/>
    </source>
</evidence>
<name>A0A318LF38_9PSEU</name>
<evidence type="ECO:0000256" key="1">
    <source>
        <dbReference type="ARBA" id="ARBA00004477"/>
    </source>
</evidence>
<evidence type="ECO:0000256" key="9">
    <source>
        <dbReference type="ARBA" id="ARBA00023136"/>
    </source>
</evidence>